<feature type="domain" description="FAD-dependent urate hydroxylase HpyO/Asp monooxygenase CreE-like FAD/NAD(P)-binding" evidence="1">
    <location>
        <begin position="6"/>
        <end position="154"/>
    </location>
</feature>
<name>A0A538TJD5_UNCEI</name>
<dbReference type="EMBL" id="VBOZ01000029">
    <property type="protein sequence ID" value="TMQ63736.1"/>
    <property type="molecule type" value="Genomic_DNA"/>
</dbReference>
<proteinExistence type="predicted"/>
<dbReference type="Proteomes" id="UP000317691">
    <property type="component" value="Unassembled WGS sequence"/>
</dbReference>
<comment type="caution">
    <text evidence="2">The sequence shown here is derived from an EMBL/GenBank/DDBJ whole genome shotgun (WGS) entry which is preliminary data.</text>
</comment>
<reference evidence="2 3" key="1">
    <citation type="journal article" date="2019" name="Nat. Microbiol.">
        <title>Mediterranean grassland soil C-N compound turnover is dependent on rainfall and depth, and is mediated by genomically divergent microorganisms.</title>
        <authorList>
            <person name="Diamond S."/>
            <person name="Andeer P.F."/>
            <person name="Li Z."/>
            <person name="Crits-Christoph A."/>
            <person name="Burstein D."/>
            <person name="Anantharaman K."/>
            <person name="Lane K.R."/>
            <person name="Thomas B.C."/>
            <person name="Pan C."/>
            <person name="Northen T.R."/>
            <person name="Banfield J.F."/>
        </authorList>
    </citation>
    <scope>NUCLEOTIDE SEQUENCE [LARGE SCALE GENOMIC DNA]</scope>
    <source>
        <strain evidence="2">WS_9</strain>
    </source>
</reference>
<sequence length="461" mass="50005">MRPEIAVVGAGFSGTMVAVHLLRLARSFSADVSVALYEQGGAPGRGHAYGTTSPIHLLNVPAGRMSAFPDAPTHFLDWARARDGSVRPEAFLPRHDYGEYLAEILNRETKESKGRLEIRSAEVLDVESAGEGLRLRFRSGPARSASRVVLATGHPLPAPPIPLDRAVLDGGRYKENPWDSAALDRLPSDASLLLIGSGLTAVDVLLESRRRGFRGVIHLLSRRGLLPLPHGGAEPPRSGIPADFPRGRLLPMMKRLRMEALRAEKNGEGWRSSIDALRPATQELWRSLDAEEKQRFLRHPRAYWEVHRHRVAPEIDEKVKVELQSGRVVRHAARIVAIGAASDGLRVGIAPRGAAAAKELLVQRVINCTGPNTGVEMCRSPLTLTLLTSGACTPDEVGIGLACDADGALMDSAGRVSDRLFTLGPLRKGELWESTAVPELRVQAERLARRLLGGMDAGSPR</sequence>
<dbReference type="Gene3D" id="3.50.50.60">
    <property type="entry name" value="FAD/NAD(P)-binding domain"/>
    <property type="match status" value="1"/>
</dbReference>
<dbReference type="PANTHER" id="PTHR40254">
    <property type="entry name" value="BLR0577 PROTEIN"/>
    <property type="match status" value="1"/>
</dbReference>
<dbReference type="Pfam" id="PF13454">
    <property type="entry name" value="NAD_binding_9"/>
    <property type="match status" value="1"/>
</dbReference>
<dbReference type="AlphaFoldDB" id="A0A538TJD5"/>
<evidence type="ECO:0000259" key="1">
    <source>
        <dbReference type="Pfam" id="PF13454"/>
    </source>
</evidence>
<dbReference type="PANTHER" id="PTHR40254:SF1">
    <property type="entry name" value="BLR0577 PROTEIN"/>
    <property type="match status" value="1"/>
</dbReference>
<evidence type="ECO:0000313" key="3">
    <source>
        <dbReference type="Proteomes" id="UP000317691"/>
    </source>
</evidence>
<accession>A0A538TJD5</accession>
<organism evidence="2 3">
    <name type="scientific">Eiseniibacteriota bacterium</name>
    <dbReference type="NCBI Taxonomy" id="2212470"/>
    <lineage>
        <taxon>Bacteria</taxon>
        <taxon>Candidatus Eiseniibacteriota</taxon>
    </lineage>
</organism>
<gene>
    <name evidence="2" type="ORF">E6K79_08790</name>
</gene>
<protein>
    <recommendedName>
        <fullName evidence="1">FAD-dependent urate hydroxylase HpyO/Asp monooxygenase CreE-like FAD/NAD(P)-binding domain-containing protein</fullName>
    </recommendedName>
</protein>
<evidence type="ECO:0000313" key="2">
    <source>
        <dbReference type="EMBL" id="TMQ63736.1"/>
    </source>
</evidence>
<dbReference type="InterPro" id="IPR052189">
    <property type="entry name" value="L-asp_N-monooxygenase_NS-form"/>
</dbReference>
<dbReference type="SUPFAM" id="SSF51905">
    <property type="entry name" value="FAD/NAD(P)-binding domain"/>
    <property type="match status" value="1"/>
</dbReference>
<dbReference type="InterPro" id="IPR038732">
    <property type="entry name" value="HpyO/CreE_NAD-binding"/>
</dbReference>
<dbReference type="InterPro" id="IPR036188">
    <property type="entry name" value="FAD/NAD-bd_sf"/>
</dbReference>
<dbReference type="PRINTS" id="PR00368">
    <property type="entry name" value="FADPNR"/>
</dbReference>